<reference evidence="1 2" key="1">
    <citation type="submission" date="2013-07" db="EMBL/GenBank/DDBJ databases">
        <title>Comparative Genomic and Metabolomic Analysis of Twelve Strains of Pseudoalteromonas luteoviolacea.</title>
        <authorList>
            <person name="Vynne N.G."/>
            <person name="Mansson M."/>
            <person name="Gram L."/>
        </authorList>
    </citation>
    <scope>NUCLEOTIDE SEQUENCE [LARGE SCALE GENOMIC DNA]</scope>
    <source>
        <strain evidence="1 2">H33</strain>
    </source>
</reference>
<proteinExistence type="predicted"/>
<evidence type="ECO:0000313" key="1">
    <source>
        <dbReference type="EMBL" id="KZN50886.1"/>
    </source>
</evidence>
<sequence length="137" mass="15182">MKQIREYVHPTVLQQRTIHQFINGEWLNCRATVPFSHTEDVTKEVCDYKPGVSVSVRQFSEGSAVFEINEGDRDGTIVSREIRLNGELINTSLGEVQVFGAIGESFYLSVKVTDNDGYTGTGSAGITIKKWGSLNPL</sequence>
<dbReference type="Proteomes" id="UP000076503">
    <property type="component" value="Unassembled WGS sequence"/>
</dbReference>
<name>A0A167EKF3_9GAMM</name>
<protein>
    <submittedName>
        <fullName evidence="1">Uncharacterized protein</fullName>
    </submittedName>
</protein>
<organism evidence="1 2">
    <name type="scientific">Pseudoalteromonas luteoviolacea H33</name>
    <dbReference type="NCBI Taxonomy" id="1365251"/>
    <lineage>
        <taxon>Bacteria</taxon>
        <taxon>Pseudomonadati</taxon>
        <taxon>Pseudomonadota</taxon>
        <taxon>Gammaproteobacteria</taxon>
        <taxon>Alteromonadales</taxon>
        <taxon>Pseudoalteromonadaceae</taxon>
        <taxon>Pseudoalteromonas</taxon>
    </lineage>
</organism>
<gene>
    <name evidence="1" type="ORF">N476_14690</name>
</gene>
<evidence type="ECO:0000313" key="2">
    <source>
        <dbReference type="Proteomes" id="UP000076503"/>
    </source>
</evidence>
<accession>A0A167EKF3</accession>
<dbReference type="AlphaFoldDB" id="A0A167EKF3"/>
<dbReference type="EMBL" id="AUXZ01000070">
    <property type="protein sequence ID" value="KZN50886.1"/>
    <property type="molecule type" value="Genomic_DNA"/>
</dbReference>
<comment type="caution">
    <text evidence="1">The sequence shown here is derived from an EMBL/GenBank/DDBJ whole genome shotgun (WGS) entry which is preliminary data.</text>
</comment>
<dbReference type="PATRIC" id="fig|1365251.3.peg.2151"/>